<dbReference type="NCBIfam" id="TIGR02983">
    <property type="entry name" value="SigE-fam_strep"/>
    <property type="match status" value="1"/>
</dbReference>
<dbReference type="InterPro" id="IPR036388">
    <property type="entry name" value="WH-like_DNA-bd_sf"/>
</dbReference>
<dbReference type="InterPro" id="IPR013249">
    <property type="entry name" value="RNA_pol_sigma70_r4_t2"/>
</dbReference>
<evidence type="ECO:0000259" key="7">
    <source>
        <dbReference type="Pfam" id="PF08281"/>
    </source>
</evidence>
<feature type="domain" description="RNA polymerase sigma factor 70 region 4 type 2" evidence="7">
    <location>
        <begin position="108"/>
        <end position="159"/>
    </location>
</feature>
<evidence type="ECO:0000313" key="9">
    <source>
        <dbReference type="Proteomes" id="UP001240447"/>
    </source>
</evidence>
<evidence type="ECO:0000256" key="3">
    <source>
        <dbReference type="ARBA" id="ARBA00023082"/>
    </source>
</evidence>
<organism evidence="8 9">
    <name type="scientific">Nocardioides massiliensis</name>
    <dbReference type="NCBI Taxonomy" id="1325935"/>
    <lineage>
        <taxon>Bacteria</taxon>
        <taxon>Bacillati</taxon>
        <taxon>Actinomycetota</taxon>
        <taxon>Actinomycetes</taxon>
        <taxon>Propionibacteriales</taxon>
        <taxon>Nocardioidaceae</taxon>
        <taxon>Nocardioides</taxon>
    </lineage>
</organism>
<protein>
    <submittedName>
        <fullName evidence="8">RNA polymerase sigma-70 factor (Sigma-E family)</fullName>
    </submittedName>
</protein>
<keyword evidence="9" id="KW-1185">Reference proteome</keyword>
<dbReference type="InterPro" id="IPR014325">
    <property type="entry name" value="RNA_pol_sigma-E_actinobac"/>
</dbReference>
<sequence>MAPSLDADAGITALYQSHQRAMVRLSTLLLRDSMLAEEIVQDSFVAVHRHWRRLRQPEHALAYLRQTVVNRSRSALRRRAVEQRYVPPVVREAPGADEDVLVGERRTAVLDALQLLPTRQREVLVLRYYLDLSEADIAATLDISRGAVKSHASRGSARLRELLAGEVGPR</sequence>
<dbReference type="Proteomes" id="UP001240447">
    <property type="component" value="Unassembled WGS sequence"/>
</dbReference>
<evidence type="ECO:0000256" key="5">
    <source>
        <dbReference type="ARBA" id="ARBA00023163"/>
    </source>
</evidence>
<keyword evidence="2" id="KW-0805">Transcription regulation</keyword>
<gene>
    <name evidence="8" type="ORF">J2S59_002231</name>
</gene>
<evidence type="ECO:0000256" key="4">
    <source>
        <dbReference type="ARBA" id="ARBA00023125"/>
    </source>
</evidence>
<keyword evidence="3" id="KW-0731">Sigma factor</keyword>
<dbReference type="CDD" id="cd06171">
    <property type="entry name" value="Sigma70_r4"/>
    <property type="match status" value="1"/>
</dbReference>
<feature type="domain" description="RNA polymerase sigma-70 region 2" evidence="6">
    <location>
        <begin position="14"/>
        <end position="80"/>
    </location>
</feature>
<accession>A0ABT9NQ77</accession>
<dbReference type="Gene3D" id="1.10.1740.10">
    <property type="match status" value="1"/>
</dbReference>
<evidence type="ECO:0000256" key="2">
    <source>
        <dbReference type="ARBA" id="ARBA00023015"/>
    </source>
</evidence>
<evidence type="ECO:0000313" key="8">
    <source>
        <dbReference type="EMBL" id="MDP9822422.1"/>
    </source>
</evidence>
<dbReference type="InterPro" id="IPR007627">
    <property type="entry name" value="RNA_pol_sigma70_r2"/>
</dbReference>
<dbReference type="Gene3D" id="1.10.10.10">
    <property type="entry name" value="Winged helix-like DNA-binding domain superfamily/Winged helix DNA-binding domain"/>
    <property type="match status" value="1"/>
</dbReference>
<keyword evidence="4" id="KW-0238">DNA-binding</keyword>
<comment type="caution">
    <text evidence="8">The sequence shown here is derived from an EMBL/GenBank/DDBJ whole genome shotgun (WGS) entry which is preliminary data.</text>
</comment>
<dbReference type="EMBL" id="JAUSQM010000001">
    <property type="protein sequence ID" value="MDP9822422.1"/>
    <property type="molecule type" value="Genomic_DNA"/>
</dbReference>
<dbReference type="RefSeq" id="WP_068117682.1">
    <property type="nucleotide sequence ID" value="NZ_CCXJ01000099.1"/>
</dbReference>
<dbReference type="Pfam" id="PF08281">
    <property type="entry name" value="Sigma70_r4_2"/>
    <property type="match status" value="1"/>
</dbReference>
<proteinExistence type="inferred from homology"/>
<keyword evidence="5" id="KW-0804">Transcription</keyword>
<dbReference type="PANTHER" id="PTHR43133:SF50">
    <property type="entry name" value="ECF RNA POLYMERASE SIGMA FACTOR SIGM"/>
    <property type="match status" value="1"/>
</dbReference>
<dbReference type="SUPFAM" id="SSF88946">
    <property type="entry name" value="Sigma2 domain of RNA polymerase sigma factors"/>
    <property type="match status" value="1"/>
</dbReference>
<name>A0ABT9NQ77_9ACTN</name>
<dbReference type="PANTHER" id="PTHR43133">
    <property type="entry name" value="RNA POLYMERASE ECF-TYPE SIGMA FACTO"/>
    <property type="match status" value="1"/>
</dbReference>
<dbReference type="InterPro" id="IPR039425">
    <property type="entry name" value="RNA_pol_sigma-70-like"/>
</dbReference>
<dbReference type="SUPFAM" id="SSF88659">
    <property type="entry name" value="Sigma3 and sigma4 domains of RNA polymerase sigma factors"/>
    <property type="match status" value="1"/>
</dbReference>
<dbReference type="InterPro" id="IPR013324">
    <property type="entry name" value="RNA_pol_sigma_r3/r4-like"/>
</dbReference>
<evidence type="ECO:0000259" key="6">
    <source>
        <dbReference type="Pfam" id="PF04542"/>
    </source>
</evidence>
<dbReference type="InterPro" id="IPR014284">
    <property type="entry name" value="RNA_pol_sigma-70_dom"/>
</dbReference>
<evidence type="ECO:0000256" key="1">
    <source>
        <dbReference type="ARBA" id="ARBA00010641"/>
    </source>
</evidence>
<dbReference type="NCBIfam" id="TIGR02937">
    <property type="entry name" value="sigma70-ECF"/>
    <property type="match status" value="1"/>
</dbReference>
<dbReference type="Pfam" id="PF04542">
    <property type="entry name" value="Sigma70_r2"/>
    <property type="match status" value="1"/>
</dbReference>
<comment type="similarity">
    <text evidence="1">Belongs to the sigma-70 factor family. ECF subfamily.</text>
</comment>
<reference evidence="8 9" key="1">
    <citation type="submission" date="2023-07" db="EMBL/GenBank/DDBJ databases">
        <title>Sequencing the genomes of 1000 actinobacteria strains.</title>
        <authorList>
            <person name="Klenk H.-P."/>
        </authorList>
    </citation>
    <scope>NUCLEOTIDE SEQUENCE [LARGE SCALE GENOMIC DNA]</scope>
    <source>
        <strain evidence="8 9">GD13</strain>
    </source>
</reference>
<dbReference type="InterPro" id="IPR013325">
    <property type="entry name" value="RNA_pol_sigma_r2"/>
</dbReference>